<dbReference type="Pfam" id="PF11776">
    <property type="entry name" value="RcnB"/>
    <property type="match status" value="1"/>
</dbReference>
<evidence type="ECO:0008006" key="6">
    <source>
        <dbReference type="Google" id="ProtNLM"/>
    </source>
</evidence>
<gene>
    <name evidence="5" type="ORF">Tci_000162</name>
</gene>
<feature type="compositionally biased region" description="Low complexity" evidence="2">
    <location>
        <begin position="1605"/>
        <end position="1631"/>
    </location>
</feature>
<dbReference type="Gene3D" id="3.10.450.160">
    <property type="entry name" value="inner membrane protein cigr"/>
    <property type="match status" value="1"/>
</dbReference>
<protein>
    <recommendedName>
        <fullName evidence="6">NADP-dependent oxidoreductase domain-containing protein</fullName>
    </recommendedName>
</protein>
<organism evidence="5">
    <name type="scientific">Tanacetum cinerariifolium</name>
    <name type="common">Dalmatian daisy</name>
    <name type="synonym">Chrysanthemum cinerariifolium</name>
    <dbReference type="NCBI Taxonomy" id="118510"/>
    <lineage>
        <taxon>Eukaryota</taxon>
        <taxon>Viridiplantae</taxon>
        <taxon>Streptophyta</taxon>
        <taxon>Embryophyta</taxon>
        <taxon>Tracheophyta</taxon>
        <taxon>Spermatophyta</taxon>
        <taxon>Magnoliopsida</taxon>
        <taxon>eudicotyledons</taxon>
        <taxon>Gunneridae</taxon>
        <taxon>Pentapetalae</taxon>
        <taxon>asterids</taxon>
        <taxon>campanulids</taxon>
        <taxon>Asterales</taxon>
        <taxon>Asteraceae</taxon>
        <taxon>Asteroideae</taxon>
        <taxon>Anthemideae</taxon>
        <taxon>Anthemidinae</taxon>
        <taxon>Tanacetum</taxon>
    </lineage>
</organism>
<feature type="compositionally biased region" description="Low complexity" evidence="2">
    <location>
        <begin position="1176"/>
        <end position="1203"/>
    </location>
</feature>
<evidence type="ECO:0000256" key="2">
    <source>
        <dbReference type="SAM" id="MobiDB-lite"/>
    </source>
</evidence>
<dbReference type="GO" id="GO:0016787">
    <property type="term" value="F:hydrolase activity"/>
    <property type="evidence" value="ECO:0007669"/>
    <property type="project" value="InterPro"/>
</dbReference>
<feature type="compositionally biased region" description="Basic residues" evidence="2">
    <location>
        <begin position="324"/>
        <end position="342"/>
    </location>
</feature>
<feature type="region of interest" description="Disordered" evidence="2">
    <location>
        <begin position="77"/>
        <end position="125"/>
    </location>
</feature>
<dbReference type="Pfam" id="PF00248">
    <property type="entry name" value="Aldo_ket_red"/>
    <property type="match status" value="1"/>
</dbReference>
<feature type="compositionally biased region" description="Low complexity" evidence="2">
    <location>
        <begin position="1094"/>
        <end position="1114"/>
    </location>
</feature>
<dbReference type="SUPFAM" id="SSF51430">
    <property type="entry name" value="NAD(P)-linked oxidoreductase"/>
    <property type="match status" value="1"/>
</dbReference>
<dbReference type="InterPro" id="IPR023210">
    <property type="entry name" value="NADP_OxRdtase_dom"/>
</dbReference>
<dbReference type="SUPFAM" id="SSF55816">
    <property type="entry name" value="5'-nucleotidase (syn. UDP-sugar hydrolase), C-terminal domain"/>
    <property type="match status" value="1"/>
</dbReference>
<dbReference type="InterPro" id="IPR008334">
    <property type="entry name" value="5'-Nucleotdase_C"/>
</dbReference>
<feature type="compositionally biased region" description="Basic and acidic residues" evidence="2">
    <location>
        <begin position="199"/>
        <end position="216"/>
    </location>
</feature>
<feature type="compositionally biased region" description="Basic residues" evidence="2">
    <location>
        <begin position="606"/>
        <end position="616"/>
    </location>
</feature>
<feature type="compositionally biased region" description="Basic and acidic residues" evidence="2">
    <location>
        <begin position="1358"/>
        <end position="1402"/>
    </location>
</feature>
<dbReference type="InterPro" id="IPR036812">
    <property type="entry name" value="NAD(P)_OxRdtase_dom_sf"/>
</dbReference>
<feature type="compositionally biased region" description="Low complexity" evidence="2">
    <location>
        <begin position="1312"/>
        <end position="1323"/>
    </location>
</feature>
<dbReference type="PANTHER" id="PTHR11575:SF6">
    <property type="entry name" value="2',3'-CYCLIC-NUCLEOTIDE 2'-PHOSPHODIESTERASE_3'-NUCLEOTIDASE"/>
    <property type="match status" value="1"/>
</dbReference>
<feature type="region of interest" description="Disordered" evidence="2">
    <location>
        <begin position="1350"/>
        <end position="1420"/>
    </location>
</feature>
<feature type="region of interest" description="Disordered" evidence="2">
    <location>
        <begin position="199"/>
        <end position="224"/>
    </location>
</feature>
<dbReference type="Pfam" id="PF02872">
    <property type="entry name" value="5_nucleotid_C"/>
    <property type="match status" value="1"/>
</dbReference>
<name>A0A699GE10_TANCI</name>
<feature type="region of interest" description="Disordered" evidence="2">
    <location>
        <begin position="155"/>
        <end position="176"/>
    </location>
</feature>
<feature type="compositionally biased region" description="Basic residues" evidence="2">
    <location>
        <begin position="114"/>
        <end position="125"/>
    </location>
</feature>
<feature type="region of interest" description="Disordered" evidence="2">
    <location>
        <begin position="1583"/>
        <end position="1631"/>
    </location>
</feature>
<evidence type="ECO:0000259" key="3">
    <source>
        <dbReference type="Pfam" id="PF00248"/>
    </source>
</evidence>
<feature type="compositionally biased region" description="Basic and acidic residues" evidence="2">
    <location>
        <begin position="1078"/>
        <end position="1092"/>
    </location>
</feature>
<dbReference type="GO" id="GO:0009166">
    <property type="term" value="P:nucleotide catabolic process"/>
    <property type="evidence" value="ECO:0007669"/>
    <property type="project" value="InterPro"/>
</dbReference>
<feature type="compositionally biased region" description="Basic residues" evidence="2">
    <location>
        <begin position="714"/>
        <end position="730"/>
    </location>
</feature>
<feature type="domain" description="5'-Nucleotidase C-terminal" evidence="4">
    <location>
        <begin position="395"/>
        <end position="517"/>
    </location>
</feature>
<evidence type="ECO:0000313" key="5">
    <source>
        <dbReference type="EMBL" id="GEU28184.1"/>
    </source>
</evidence>
<sequence length="1986" mass="210999">MAVKCCNFGHAWVRIFRFPAFLPRLHARCVPCLSRVPGRLRQRAAIRDAGRVAGHAGAARDHRPACQCARGARAVRPAARHLQGHEPAGRRRRRHRQPRIQLRPALPEPGHGQPIRRGRRHARRAALRGARLPDCAGQYRQRQVGQAAVCAVRDSHAPHRGHRPRWPAGHRDHQGGRDRLCAARGAGVGQALARWQGDCPRRARDGGKIHPADARGRRGPGRGAVARRARCGTVFAHDGKRQLLPGAGAGRGRDADRPRAPAVPAGQQHGRAIQPAGRGQGQGHRARRAGRDGQPVGQAPGRDRAAPALRRPALGGGQDPHHGGSARHAKPRPQLRGRRSRRGPAGGGRAPGHHRAQTDYVRRFVKDNLPQYADLPVLSMASPFKAGSAGVGDYTDVRAGALALNNAADLYLYPNELHAVKLDGAGLKAWLEKSAERFNRIDPASTAPQELVNTGVAGYNFDLLTSADVRYRIDITQPVGRRIVALQYRGKPIAPGQQFLVATNNYRASGGGNFPGLDGSKTVIAAPDSSRDVLIAYIRKTRTLTRAANGATRSWRFAPVKTSGPVVFHAAPGMIGLAREAGLAAVTELRPDDGGGKGFALYARRPGVRSARHGRRGAPVSQGRKRRARRSLQGLYPVQQGRQGGRRHGRLLPGHDVPERHGGRARRGGSGALAADGRQPPGAGRHVRAGQSVPERRRRGARRTGCAPPDRKGGRSRLSRRRHGHGHRSARRLDGLRAQRGVGRNPAAPGQPRHPPAQAGHVTSNTKDKEASMKLVTFSSGATVPALGQGTWNMGEDPARKADEVRALQLGLDLGMTLIDTAEMYGEGGAEDVVGAALAGRRDDAYLLAAPADGLPGPVPAALAGPPPAGRDLRRLRGAQKSGQDSRLWRQQSRSGKPGGRRAIRRHGHRPGAVQPAQARRRIRPAAVVPRAQHAGDGLFAAGKQRPGSGCAAGPSIRYTCVPTAPPPISCSRPTIWPRWTAPSRRRAAVARSICVNRDSLHRHHVQTTQTTAFAPRSAIAAIAIGPRPPHPAQRLLHRGRPAAARFSARGERPPQPGRSRAGAAPQWLHAPRGRWRQGADDARALPRDPPRPARAAARVRVGRPGAAGRPVRLGAGGQCAPVHGNRQRARSAGTRAAGRRWRRSRPSGCDAVSGPGVGAQGAHRPGAGRAPDPCAGRPAARGVGAGAAPARAGGHLAAHAGAVRGGDPRRVAGQRAADRRRAHQAGNHPVPVALRGDPGAAMGARAAGRTAVPRCDLRRGGHFQHRDRARHRGSAQAARGPCGRRCARCARPALPPALGVAPGAVEEDPRAGGAQRQRAAGAPPCAELAGALRGPRLGRVLTTLVATLGTATAQNRGPDHHDNDRGRSEKHDDRHDDRRDDRNGPDRRNDRVDYRHDDRGPNRGAGPRHDLHKGHRLPPEYRSKQYVVDNWRGHRLSAPPRGYHWVQTGADYVLVGIATGVIARRSGVGASVLDQFVKRLLQVRFLGAEPLFRDRRAQHAFAQRLALPLPAQEPVAVGVVRKMLRQQQFVVPGQVGVVARRQLHGRGCSAGRQAGGQVPGQGLQPLRIGAVTQATGAMPVLALPARWRRRGERPPGRRRRPSRQRPAPALRQPAWRQGRPAPPASVGGPAVGERQIADEQHGRVVVLAVELVAGHRAVADRFPARRDEAPAARFQHRAAAIAHVDAVLVEVGARDAGRAAVRDVVRAVGAVAALALGDEQVVVRAVGHDERVFDADAVGGDAVLVADRLEAVAVHPRHINAGPERAIAEPRLAGLVDKKVGVDGIEIVAAGRGEHGALVHPVALGDAGRGGQANGRFLLAEGRDRVVQDGLAVPLVQVGRPDRLAVAVVLAPPRQAAAEDGDALGPGAAVGGILDAHAGIAGLHDPPRVGGLVELRIVGDDVAGQGPGGGGGGCRCDGQAAGHRPLFQGMCHTVSVFLSMPSWRQWLHALPRAVGRLIIFLCAAIPACVSDYKYICSQVTQRCLV</sequence>
<feature type="region of interest" description="Disordered" evidence="2">
    <location>
        <begin position="1045"/>
        <end position="1238"/>
    </location>
</feature>
<dbReference type="InterPro" id="IPR024572">
    <property type="entry name" value="RcnB"/>
</dbReference>
<dbReference type="PRINTS" id="PR01607">
    <property type="entry name" value="APYRASEFAMLY"/>
</dbReference>
<evidence type="ECO:0000256" key="1">
    <source>
        <dbReference type="ARBA" id="ARBA00006654"/>
    </source>
</evidence>
<accession>A0A699GE10</accession>
<feature type="region of interest" description="Disordered" evidence="2">
    <location>
        <begin position="238"/>
        <end position="359"/>
    </location>
</feature>
<dbReference type="Gene3D" id="3.20.20.100">
    <property type="entry name" value="NADP-dependent oxidoreductase domain"/>
    <property type="match status" value="1"/>
</dbReference>
<comment type="similarity">
    <text evidence="1">Belongs to the 5'-nucleotidase family.</text>
</comment>
<evidence type="ECO:0000259" key="4">
    <source>
        <dbReference type="Pfam" id="PF02872"/>
    </source>
</evidence>
<reference evidence="5" key="1">
    <citation type="journal article" date="2019" name="Sci. Rep.">
        <title>Draft genome of Tanacetum cinerariifolium, the natural source of mosquito coil.</title>
        <authorList>
            <person name="Yamashiro T."/>
            <person name="Shiraishi A."/>
            <person name="Satake H."/>
            <person name="Nakayama K."/>
        </authorList>
    </citation>
    <scope>NUCLEOTIDE SEQUENCE</scope>
</reference>
<proteinExistence type="inferred from homology"/>
<comment type="caution">
    <text evidence="5">The sequence shown here is derived from an EMBL/GenBank/DDBJ whole genome shotgun (WGS) entry which is preliminary data.</text>
</comment>
<feature type="compositionally biased region" description="Basic residues" evidence="2">
    <location>
        <begin position="899"/>
        <end position="910"/>
    </location>
</feature>
<feature type="compositionally biased region" description="Polar residues" evidence="2">
    <location>
        <begin position="881"/>
        <end position="895"/>
    </location>
</feature>
<dbReference type="PANTHER" id="PTHR11575">
    <property type="entry name" value="5'-NUCLEOTIDASE-RELATED"/>
    <property type="match status" value="1"/>
</dbReference>
<feature type="compositionally biased region" description="Basic residues" evidence="2">
    <location>
        <begin position="1587"/>
        <end position="1604"/>
    </location>
</feature>
<dbReference type="EMBL" id="BKCJ010000002">
    <property type="protein sequence ID" value="GEU28184.1"/>
    <property type="molecule type" value="Genomic_DNA"/>
</dbReference>
<dbReference type="InterPro" id="IPR036907">
    <property type="entry name" value="5'-Nucleotdase_C_sf"/>
</dbReference>
<dbReference type="Gene3D" id="3.90.780.10">
    <property type="entry name" value="5'-Nucleotidase, C-terminal domain"/>
    <property type="match status" value="1"/>
</dbReference>
<dbReference type="InterPro" id="IPR006179">
    <property type="entry name" value="5_nucleotidase/apyrase"/>
</dbReference>
<feature type="domain" description="NADP-dependent oxidoreductase" evidence="3">
    <location>
        <begin position="787"/>
        <end position="843"/>
    </location>
</feature>
<feature type="region of interest" description="Disordered" evidence="2">
    <location>
        <begin position="1298"/>
        <end position="1323"/>
    </location>
</feature>
<feature type="region of interest" description="Disordered" evidence="2">
    <location>
        <begin position="856"/>
        <end position="924"/>
    </location>
</feature>
<feature type="region of interest" description="Disordered" evidence="2">
    <location>
        <begin position="605"/>
        <end position="769"/>
    </location>
</feature>